<feature type="transmembrane region" description="Helical" evidence="6">
    <location>
        <begin position="92"/>
        <end position="114"/>
    </location>
</feature>
<keyword evidence="4 6" id="KW-1133">Transmembrane helix</keyword>
<dbReference type="PATRIC" id="fig|59374.8.peg.1111"/>
<organism evidence="7 8">
    <name type="scientific">Fibrobacter succinogenes (strain ATCC 19169 / S85)</name>
    <dbReference type="NCBI Taxonomy" id="59374"/>
    <lineage>
        <taxon>Bacteria</taxon>
        <taxon>Pseudomonadati</taxon>
        <taxon>Fibrobacterota</taxon>
        <taxon>Fibrobacteria</taxon>
        <taxon>Fibrobacterales</taxon>
        <taxon>Fibrobacteraceae</taxon>
        <taxon>Fibrobacter</taxon>
    </lineage>
</organism>
<dbReference type="Proteomes" id="UP000000517">
    <property type="component" value="Chromosome"/>
</dbReference>
<feature type="transmembrane region" description="Helical" evidence="6">
    <location>
        <begin position="420"/>
        <end position="444"/>
    </location>
</feature>
<feature type="transmembrane region" description="Helical" evidence="6">
    <location>
        <begin position="21"/>
        <end position="42"/>
    </location>
</feature>
<feature type="transmembrane region" description="Helical" evidence="6">
    <location>
        <begin position="238"/>
        <end position="259"/>
    </location>
</feature>
<dbReference type="PANTHER" id="PTHR30250:SF11">
    <property type="entry name" value="O-ANTIGEN TRANSPORTER-RELATED"/>
    <property type="match status" value="1"/>
</dbReference>
<dbReference type="AlphaFoldDB" id="D9S9K3"/>
<accession>D9S9K3</accession>
<evidence type="ECO:0000256" key="5">
    <source>
        <dbReference type="ARBA" id="ARBA00023136"/>
    </source>
</evidence>
<dbReference type="eggNOG" id="COG2244">
    <property type="taxonomic scope" value="Bacteria"/>
</dbReference>
<dbReference type="GO" id="GO:0005886">
    <property type="term" value="C:plasma membrane"/>
    <property type="evidence" value="ECO:0007669"/>
    <property type="project" value="UniProtKB-SubCell"/>
</dbReference>
<dbReference type="HOGENOM" id="CLU_022017_5_1_0"/>
<dbReference type="STRING" id="59374.FSU_1150"/>
<feature type="transmembrane region" description="Helical" evidence="6">
    <location>
        <begin position="148"/>
        <end position="171"/>
    </location>
</feature>
<evidence type="ECO:0000313" key="7">
    <source>
        <dbReference type="EMBL" id="ADL25740.1"/>
    </source>
</evidence>
<evidence type="ECO:0000256" key="6">
    <source>
        <dbReference type="SAM" id="Phobius"/>
    </source>
</evidence>
<feature type="transmembrane region" description="Helical" evidence="6">
    <location>
        <begin position="361"/>
        <end position="381"/>
    </location>
</feature>
<feature type="transmembrane region" description="Helical" evidence="6">
    <location>
        <begin position="120"/>
        <end position="136"/>
    </location>
</feature>
<evidence type="ECO:0000256" key="3">
    <source>
        <dbReference type="ARBA" id="ARBA00022692"/>
    </source>
</evidence>
<feature type="transmembrane region" description="Helical" evidence="6">
    <location>
        <begin position="326"/>
        <end position="349"/>
    </location>
</feature>
<dbReference type="InterPro" id="IPR050833">
    <property type="entry name" value="Poly_Biosynth_Transport"/>
</dbReference>
<keyword evidence="5 6" id="KW-0472">Membrane</keyword>
<evidence type="ECO:0000313" key="8">
    <source>
        <dbReference type="Proteomes" id="UP000000517"/>
    </source>
</evidence>
<evidence type="ECO:0000256" key="1">
    <source>
        <dbReference type="ARBA" id="ARBA00004651"/>
    </source>
</evidence>
<protein>
    <submittedName>
        <fullName evidence="7">Capsular polysaccharide biosynthesis protein</fullName>
    </submittedName>
</protein>
<feature type="transmembrane region" description="Helical" evidence="6">
    <location>
        <begin position="450"/>
        <end position="467"/>
    </location>
</feature>
<reference evidence="8" key="1">
    <citation type="submission" date="2010-08" db="EMBL/GenBank/DDBJ databases">
        <title>Complete sequence of Fibrobacter succinogenes subsp. succinogenes S85.</title>
        <authorList>
            <person name="Durkin A.S."/>
            <person name="Nelson K.E."/>
            <person name="Morrison M."/>
            <person name="Forsberg C.W."/>
            <person name="Wilson D.B."/>
            <person name="Russell J.B."/>
            <person name="Cann I.K.O."/>
            <person name="Mackie R.I."/>
            <person name="White B.A."/>
        </authorList>
    </citation>
    <scope>NUCLEOTIDE SEQUENCE [LARGE SCALE GENOMIC DNA]</scope>
    <source>
        <strain evidence="8">ATCC 19169 / S85</strain>
    </source>
</reference>
<evidence type="ECO:0000256" key="2">
    <source>
        <dbReference type="ARBA" id="ARBA00022475"/>
    </source>
</evidence>
<feature type="transmembrane region" description="Helical" evidence="6">
    <location>
        <begin position="387"/>
        <end position="408"/>
    </location>
</feature>
<name>D9S9K3_FIBSS</name>
<dbReference type="KEGG" id="fsc:FSU_1150"/>
<sequence length="471" mass="51977">MSMNELDVDKSFLKKSTLFNILGTVLKICGPLLTIMLARIFGAGEFGIFVSTQGLLLTIARASTLGLDIGLRWYLPQNKLHGRVAYNGIMESFWISVAVSLFITVVIIVGSFTPLISDELPYYAISLVFYSGMYVLSSSSEGNRKPWISIFINDFVIAVMAPLVSIVLHYLDIPHALPFGLLFGQVIGFTLHAKAVRKQFKTMPVIPQGRASKELVMYSIPLGLTVFVGNLLQRSTLWMVLFFLGAEASGVYALMMTLANGLQTIRNGFNPIITPVVSGMDESRLKTDLKPVYSYCVSMATMIQVIIGFFIVLFPEEIMSIAGKSYVVQPMALGILLFFQLVVTFFGMVNTVIDGIGKSVVNLKASVIQLLTSVVAGFILIPQFGLLGAALSMLIYGIVSSVYCNVYLLKRSLQPYSSKLWIDIVWMVLLLALYILINAQVVTLTMVGKIAVYVCVLLLLGAQFLFYKRKF</sequence>
<feature type="transmembrane region" description="Helical" evidence="6">
    <location>
        <begin position="48"/>
        <end position="71"/>
    </location>
</feature>
<feature type="transmembrane region" description="Helical" evidence="6">
    <location>
        <begin position="215"/>
        <end position="232"/>
    </location>
</feature>
<comment type="subcellular location">
    <subcellularLocation>
        <location evidence="1">Cell membrane</location>
        <topology evidence="1">Multi-pass membrane protein</topology>
    </subcellularLocation>
</comment>
<feature type="transmembrane region" description="Helical" evidence="6">
    <location>
        <begin position="177"/>
        <end position="195"/>
    </location>
</feature>
<keyword evidence="3 6" id="KW-0812">Transmembrane</keyword>
<gene>
    <name evidence="7" type="ordered locus">FSU_1150</name>
</gene>
<dbReference type="EMBL" id="CP002158">
    <property type="protein sequence ID" value="ADL25740.1"/>
    <property type="molecule type" value="Genomic_DNA"/>
</dbReference>
<evidence type="ECO:0000256" key="4">
    <source>
        <dbReference type="ARBA" id="ARBA00022989"/>
    </source>
</evidence>
<dbReference type="PANTHER" id="PTHR30250">
    <property type="entry name" value="PST FAMILY PREDICTED COLANIC ACID TRANSPORTER"/>
    <property type="match status" value="1"/>
</dbReference>
<proteinExistence type="predicted"/>
<keyword evidence="2" id="KW-1003">Cell membrane</keyword>
<feature type="transmembrane region" description="Helical" evidence="6">
    <location>
        <begin position="292"/>
        <end position="314"/>
    </location>
</feature>